<keyword evidence="5" id="KW-1185">Reference proteome</keyword>
<protein>
    <submittedName>
        <fullName evidence="4">Glycosyl hydrolase family 36</fullName>
    </submittedName>
</protein>
<dbReference type="GO" id="GO:0016757">
    <property type="term" value="F:glycosyltransferase activity"/>
    <property type="evidence" value="ECO:0007669"/>
    <property type="project" value="UniProtKB-KW"/>
</dbReference>
<dbReference type="Pfam" id="PF17167">
    <property type="entry name" value="Glyco_hydro_94"/>
    <property type="match status" value="1"/>
</dbReference>
<dbReference type="GO" id="GO:0016787">
    <property type="term" value="F:hydrolase activity"/>
    <property type="evidence" value="ECO:0007669"/>
    <property type="project" value="UniProtKB-KW"/>
</dbReference>
<reference evidence="4 5" key="1">
    <citation type="submission" date="2019-03" db="EMBL/GenBank/DDBJ databases">
        <title>Genomic Encyclopedia of Type Strains, Phase IV (KMG-IV): sequencing the most valuable type-strain genomes for metagenomic binning, comparative biology and taxonomic classification.</title>
        <authorList>
            <person name="Goeker M."/>
        </authorList>
    </citation>
    <scope>NUCLEOTIDE SEQUENCE [LARGE SCALE GENOMIC DNA]</scope>
    <source>
        <strain evidence="4 5">LX-B</strain>
    </source>
</reference>
<evidence type="ECO:0000313" key="5">
    <source>
        <dbReference type="Proteomes" id="UP000295008"/>
    </source>
</evidence>
<evidence type="ECO:0000256" key="1">
    <source>
        <dbReference type="ARBA" id="ARBA00022676"/>
    </source>
</evidence>
<dbReference type="PANTHER" id="PTHR37469:SF2">
    <property type="entry name" value="CELLOBIONIC ACID PHOSPHORYLASE"/>
    <property type="match status" value="1"/>
</dbReference>
<name>A0A4V2QDR1_HYDET</name>
<dbReference type="Gene3D" id="2.60.420.10">
    <property type="entry name" value="Maltose phosphorylase, domain 3"/>
    <property type="match status" value="1"/>
</dbReference>
<keyword evidence="2" id="KW-0808">Transferase</keyword>
<dbReference type="SUPFAM" id="SSF48208">
    <property type="entry name" value="Six-hairpin glycosidases"/>
    <property type="match status" value="1"/>
</dbReference>
<sequence length="875" mass="97847">MSVKQLSEQIERYAGQYRRLKEDPEFAAERALPGRAYFLDDGEILSLPRDDGDCRYPYGESGCNFWAYTSGAMHCNDGLFAPFLRAAEGQEPRIAFFAGVPRAGGGYARVPLLGVPLLDEEAALGVERYTVFARNAAYYLTEWADFRCAVRVLVRPGREIIFTLCARNGAERARSLYLSSFLNPFLAHDIYENAEYRWFREVRVAEPPAGRDGLASFLITVNEDLSRTQSRSNYGVIRRRLTLEPGSSLIRHEETASRYQYVGGIRGNLNVSPALKRGSFGEARPVCAFTEVGAAGDILLLELGAGETARLDSAFWYGSSAAERDGVLARAIDCGAVERDWRRAGEAEAEKQRGLSAVVAGSRDGALKEKVWNGFFEQLKKQVEFCALIKGYVQPMPSSLIGIRDIFQALEGLVFWQPEAARAKMLEALQFVLPDGRCPRQYSLPVAEGVPPVMDLRPFIDQGAWIIAAVMTYLRCTADFSFLEESCGYYEIVDERAKTVRPSGLRDSVLDHLLRIVDYLVAQIDETTHCVHALYGDWNDALDGLGVSRDPAREYGTGVSVMVTLQLYQNLNDLIELLERVDALGFAGAVARYRRIRDRLRTGLFEYAVVKRDDGARRILHGWGDERSYLVGSFRDPDGQSRDSLTANAFWVLSQLYDEDTGLRRTILEAFQRLDSKYGLRTFAPHFERDAPGVGRIPKLPPGTAENGAAYVHASAFGIMALFRMGSPKQAWEQLMKSLPFTHPAVSCSPFVMPNSYGDNREKLIDGESMADWQTGSSNVIFKTLLRYVFGIEPHFDGVWIQPAAGLPWESFEFRIALRSCTLSIHYRNGGAGRRTFFLNGRRLAGVPDPLLGLEKAWLANEEFRSPQLHVQVND</sequence>
<organism evidence="4 5">
    <name type="scientific">Hydrogenispora ethanolica</name>
    <dbReference type="NCBI Taxonomy" id="1082276"/>
    <lineage>
        <taxon>Bacteria</taxon>
        <taxon>Bacillati</taxon>
        <taxon>Bacillota</taxon>
        <taxon>Hydrogenispora</taxon>
    </lineage>
</organism>
<comment type="caution">
    <text evidence="4">The sequence shown here is derived from an EMBL/GenBank/DDBJ whole genome shotgun (WGS) entry which is preliminary data.</text>
</comment>
<gene>
    <name evidence="4" type="ORF">EDC14_101775</name>
</gene>
<dbReference type="GO" id="GO:0005975">
    <property type="term" value="P:carbohydrate metabolic process"/>
    <property type="evidence" value="ECO:0007669"/>
    <property type="project" value="InterPro"/>
</dbReference>
<dbReference type="InterPro" id="IPR012341">
    <property type="entry name" value="6hp_glycosidase-like_sf"/>
</dbReference>
<dbReference type="Proteomes" id="UP000295008">
    <property type="component" value="Unassembled WGS sequence"/>
</dbReference>
<dbReference type="PANTHER" id="PTHR37469">
    <property type="entry name" value="CELLOBIONIC ACID PHOSPHORYLASE-RELATED"/>
    <property type="match status" value="1"/>
</dbReference>
<dbReference type="EMBL" id="SLUN01000017">
    <property type="protein sequence ID" value="TCL65327.1"/>
    <property type="molecule type" value="Genomic_DNA"/>
</dbReference>
<feature type="domain" description="Glycosyl hydrolase 94 catalytic" evidence="3">
    <location>
        <begin position="399"/>
        <end position="791"/>
    </location>
</feature>
<evidence type="ECO:0000256" key="2">
    <source>
        <dbReference type="ARBA" id="ARBA00022679"/>
    </source>
</evidence>
<keyword evidence="4" id="KW-0378">Hydrolase</keyword>
<dbReference type="AlphaFoldDB" id="A0A4V2QDR1"/>
<dbReference type="InterPro" id="IPR052047">
    <property type="entry name" value="GH94_Enzymes"/>
</dbReference>
<dbReference type="Gene3D" id="1.50.10.10">
    <property type="match status" value="1"/>
</dbReference>
<dbReference type="InterPro" id="IPR008928">
    <property type="entry name" value="6-hairpin_glycosidase_sf"/>
</dbReference>
<keyword evidence="1" id="KW-0328">Glycosyltransferase</keyword>
<evidence type="ECO:0000313" key="4">
    <source>
        <dbReference type="EMBL" id="TCL65327.1"/>
    </source>
</evidence>
<accession>A0A4V2QDR1</accession>
<evidence type="ECO:0000259" key="3">
    <source>
        <dbReference type="Pfam" id="PF17167"/>
    </source>
</evidence>
<dbReference type="InterPro" id="IPR033432">
    <property type="entry name" value="GH94_catalytic"/>
</dbReference>
<dbReference type="OrthoDB" id="9769991at2"/>
<proteinExistence type="predicted"/>